<dbReference type="Pfam" id="PF20678">
    <property type="entry name" value="HV_Gp350_C-term"/>
    <property type="match status" value="1"/>
</dbReference>
<proteinExistence type="predicted"/>
<feature type="compositionally biased region" description="Low complexity" evidence="1">
    <location>
        <begin position="418"/>
        <end position="427"/>
    </location>
</feature>
<keyword evidence="4" id="KW-1185">Reference proteome</keyword>
<organism evidence="3 4">
    <name type="scientific">Lacrimispora xylanolytica</name>
    <dbReference type="NCBI Taxonomy" id="29375"/>
    <lineage>
        <taxon>Bacteria</taxon>
        <taxon>Bacillati</taxon>
        <taxon>Bacillota</taxon>
        <taxon>Clostridia</taxon>
        <taxon>Lachnospirales</taxon>
        <taxon>Lachnospiraceae</taxon>
        <taxon>Lacrimispora</taxon>
    </lineage>
</organism>
<protein>
    <submittedName>
        <fullName evidence="3">DUF6128 domain-containing protein</fullName>
    </submittedName>
</protein>
<feature type="region of interest" description="Disordered" evidence="1">
    <location>
        <begin position="368"/>
        <end position="454"/>
    </location>
</feature>
<dbReference type="RefSeq" id="WP_268115134.1">
    <property type="nucleotide sequence ID" value="NZ_CP113524.1"/>
</dbReference>
<feature type="compositionally biased region" description="Polar residues" evidence="1">
    <location>
        <begin position="159"/>
        <end position="175"/>
    </location>
</feature>
<evidence type="ECO:0000259" key="2">
    <source>
        <dbReference type="Pfam" id="PF19623"/>
    </source>
</evidence>
<feature type="region of interest" description="Disordered" evidence="1">
    <location>
        <begin position="156"/>
        <end position="179"/>
    </location>
</feature>
<evidence type="ECO:0000313" key="3">
    <source>
        <dbReference type="EMBL" id="WAJ23813.1"/>
    </source>
</evidence>
<name>A0ABY7ABZ9_9FIRM</name>
<sequence>MSNYRRLISYIYAYEGGVKGKNIGFAKIETRGIQCKITVSVKRVYVGGNDIGVYLLAGEQEIYLGNIFIRGGSGEFRAAVSASDIEHSGIAVDQCFGLTIHDVKNTWRSYTTIWEDAVSHAAEVELKKASPANQNDDRPAISEEQIKKAVREIEEEFPLQSSETSENKDTSQQQAEDAVGEENLVASLESDAIKDALENDSGADSLEMQNNEGYIVGDSESMLDAQQQGGMPGMTGPARGMTGPAQGMTGPTQGMTGPNRGMTGPTQGMTGPNRGMTGPTQGMTGPTRGMTGPTQGMTGPNRGMTGPTQGMTGPNRGMTGPTAGATGPSPMPVNEPIPTLTGPMTITRPIPTGPVPVTNPVFIGPIPGTGPRTTGPTPPGPTITGPTVGWDGESSPFSTGPVPGSRPVTTGPIPGWWQQPPSSTGPTPGVPQANRTGATGPVSQEWSDPDEESQDTFDTLAYENNTGQMEAEAVPAEAISYEDSPSPGRTLLYRVDAPLKEEPVQHPDAPKLGNPADLERLLRNEGQEESPHDIVWDRMRREHTRILAFDYEEGCEILTIKPQDIGLLPRDAWVYGNNSFLLHGYYNYRYLILAKLFNENGMPRYLLGVPGHYYSNERYMASMFGFPNFVLSKEQPVEDGRFGFWYTDVKIGG</sequence>
<dbReference type="InterPro" id="IPR046131">
    <property type="entry name" value="DUF6128"/>
</dbReference>
<dbReference type="EMBL" id="CP113524">
    <property type="protein sequence ID" value="WAJ23813.1"/>
    <property type="molecule type" value="Genomic_DNA"/>
</dbReference>
<evidence type="ECO:0000313" key="4">
    <source>
        <dbReference type="Proteomes" id="UP001163115"/>
    </source>
</evidence>
<reference evidence="3" key="1">
    <citation type="submission" date="2022-11" db="EMBL/GenBank/DDBJ databases">
        <title>Lacrimispora xylanolytica sy1, complete genome.</title>
        <authorList>
            <person name="Choi S."/>
        </authorList>
    </citation>
    <scope>NUCLEOTIDE SEQUENCE</scope>
    <source>
        <strain evidence="3">Sy1</strain>
    </source>
</reference>
<dbReference type="Proteomes" id="UP001163115">
    <property type="component" value="Chromosome"/>
</dbReference>
<accession>A0ABY7ABZ9</accession>
<evidence type="ECO:0000256" key="1">
    <source>
        <dbReference type="SAM" id="MobiDB-lite"/>
    </source>
</evidence>
<gene>
    <name evidence="3" type="ORF">OW255_20070</name>
</gene>
<feature type="domain" description="DUF6128" evidence="2">
    <location>
        <begin position="568"/>
        <end position="646"/>
    </location>
</feature>
<dbReference type="Pfam" id="PF19623">
    <property type="entry name" value="DUF6128"/>
    <property type="match status" value="1"/>
</dbReference>
<feature type="compositionally biased region" description="Polar residues" evidence="1">
    <location>
        <begin position="433"/>
        <end position="446"/>
    </location>
</feature>